<dbReference type="SMART" id="SM00088">
    <property type="entry name" value="PINT"/>
    <property type="match status" value="1"/>
</dbReference>
<protein>
    <submittedName>
        <fullName evidence="9">Cop9 signalosome complex subunit 1, putative</fullName>
    </submittedName>
</protein>
<dbReference type="EMBL" id="AE017345">
    <property type="protein sequence ID" value="AAW43448.1"/>
    <property type="molecule type" value="Genomic_DNA"/>
</dbReference>
<dbReference type="SUPFAM" id="SSF46785">
    <property type="entry name" value="Winged helix' DNA-binding domain"/>
    <property type="match status" value="1"/>
</dbReference>
<comment type="similarity">
    <text evidence="3">Belongs to the CSN1 family.</text>
</comment>
<dbReference type="GO" id="GO:0008180">
    <property type="term" value="C:COP9 signalosome"/>
    <property type="evidence" value="ECO:0000318"/>
    <property type="project" value="GO_Central"/>
</dbReference>
<evidence type="ECO:0000256" key="1">
    <source>
        <dbReference type="ARBA" id="ARBA00004123"/>
    </source>
</evidence>
<dbReference type="Pfam" id="PF10602">
    <property type="entry name" value="RPN7"/>
    <property type="match status" value="1"/>
</dbReference>
<feature type="compositionally biased region" description="Basic and acidic residues" evidence="7">
    <location>
        <begin position="258"/>
        <end position="268"/>
    </location>
</feature>
<dbReference type="InterPro" id="IPR036390">
    <property type="entry name" value="WH_DNA-bd_sf"/>
</dbReference>
<dbReference type="OrthoDB" id="422427at2759"/>
<accession>Q55SZ5</accession>
<evidence type="ECO:0000256" key="4">
    <source>
        <dbReference type="ARBA" id="ARBA00022490"/>
    </source>
</evidence>
<feature type="region of interest" description="Disordered" evidence="7">
    <location>
        <begin position="99"/>
        <end position="132"/>
    </location>
</feature>
<feature type="domain" description="PCI" evidence="8">
    <location>
        <begin position="290"/>
        <end position="467"/>
    </location>
</feature>
<evidence type="ECO:0000256" key="3">
    <source>
        <dbReference type="ARBA" id="ARBA00008793"/>
    </source>
</evidence>
<keyword evidence="5" id="KW-0736">Signalosome</keyword>
<comment type="subcellular location">
    <subcellularLocation>
        <location evidence="2">Cytoplasm</location>
    </subcellularLocation>
    <subcellularLocation>
        <location evidence="1">Nucleus</location>
    </subcellularLocation>
</comment>
<dbReference type="HOGENOM" id="CLU_481473_0_0_1"/>
<feature type="region of interest" description="Disordered" evidence="7">
    <location>
        <begin position="237"/>
        <end position="273"/>
    </location>
</feature>
<evidence type="ECO:0000313" key="9">
    <source>
        <dbReference type="EMBL" id="AAW43448.1"/>
    </source>
</evidence>
<dbReference type="GO" id="GO:0005737">
    <property type="term" value="C:cytoplasm"/>
    <property type="evidence" value="ECO:0007669"/>
    <property type="project" value="UniProtKB-SubCell"/>
</dbReference>
<dbReference type="KEGG" id="cne:CNE00500"/>
<dbReference type="PANTHER" id="PTHR14145">
    <property type="entry name" value="26S PROTESOME SUBUNIT 6"/>
    <property type="match status" value="1"/>
</dbReference>
<evidence type="ECO:0000256" key="2">
    <source>
        <dbReference type="ARBA" id="ARBA00004496"/>
    </source>
</evidence>
<gene>
    <name evidence="9" type="ordered locus">CNE00500</name>
</gene>
<feature type="region of interest" description="Disordered" evidence="7">
    <location>
        <begin position="508"/>
        <end position="568"/>
    </location>
</feature>
<sequence length="568" mass="62586">MASKRSYTDILASIDPAQFDWPAYEGTYKGRALITRYAHLVNTCVAYPSLSASELAKTALLKLIPLVKSSTWDINTYLWAVSVLFTIVHPGQRWKAAEEMEVDREEDDEGGITKITSRGIPPGEGKEEDGFPDERWINETRDTVAKEVSRLDVELRGYMSNLIKESIRLTQLAFAELAFKVGKVREALNYYAATREYSSTPQHHVDLGVGVVETCLAFNYPAPLSGHIAKLETTLDRLHPPPHTQSKQQAGLSTTASDLRERQAEESRSQAARRSVMVRAKVGKGLISASQKDWARAGRELGWIEEDEGGLGDWEGKAISTSDLALLSAFYVLASSDRSRIRRVLLDRATFKNQLDDSQGWIVDLVRAYVDANYEQVMSLLQYSEPILLLNPFLSSCTRSIISCIQTRSIIQYVQPFSTIRIQTMTQAFGMEGDKMLDVIEKLIGDGDVGAKIDLIDNVLVMDTPDPRAEMFEKALKAGQRSSELAKASLLRMKLTEAGITVNPHAESISTEISGKQQQQQQPPLGPDATATSTTTAVQVPGTAMAEDQSAGDVVMQATGEPNGEHVA</sequence>
<dbReference type="Gene3D" id="1.25.40.570">
    <property type="match status" value="1"/>
</dbReference>
<dbReference type="FunCoup" id="Q5KHC7">
    <property type="interactions" value="534"/>
</dbReference>
<dbReference type="InterPro" id="IPR019585">
    <property type="entry name" value="Rpn7/CSN1"/>
</dbReference>
<dbReference type="GeneID" id="3258013"/>
<dbReference type="PaxDb" id="214684-Q5KHC7"/>
<name>Q5KHC7_CRYD1</name>
<evidence type="ECO:0000259" key="8">
    <source>
        <dbReference type="PROSITE" id="PS50250"/>
    </source>
</evidence>
<organism evidence="9 10">
    <name type="scientific">Cryptococcus deneoformans (strain JEC21 / ATCC MYA-565)</name>
    <name type="common">Cryptococcus neoformans var. neoformans serotype D</name>
    <dbReference type="NCBI Taxonomy" id="214684"/>
    <lineage>
        <taxon>Eukaryota</taxon>
        <taxon>Fungi</taxon>
        <taxon>Dikarya</taxon>
        <taxon>Basidiomycota</taxon>
        <taxon>Agaricomycotina</taxon>
        <taxon>Tremellomycetes</taxon>
        <taxon>Tremellales</taxon>
        <taxon>Cryptococcaceae</taxon>
        <taxon>Cryptococcus</taxon>
        <taxon>Cryptococcus neoformans species complex</taxon>
    </lineage>
</organism>
<reference evidence="9 10" key="1">
    <citation type="journal article" date="2005" name="Science">
        <title>The genome of the basidiomycetous yeast and human pathogen Cryptococcus neoformans.</title>
        <authorList>
            <person name="Loftus B.J."/>
            <person name="Fung E."/>
            <person name="Roncaglia P."/>
            <person name="Rowley D."/>
            <person name="Amedeo P."/>
            <person name="Bruno D."/>
            <person name="Vamathevan J."/>
            <person name="Miranda M."/>
            <person name="Anderson I.J."/>
            <person name="Fraser J.A."/>
            <person name="Allen J.E."/>
            <person name="Bosdet I.E."/>
            <person name="Brent M.R."/>
            <person name="Chiu R."/>
            <person name="Doering T.L."/>
            <person name="Donlin M.J."/>
            <person name="D'Souza C.A."/>
            <person name="Fox D.S."/>
            <person name="Grinberg V."/>
            <person name="Fu J."/>
            <person name="Fukushima M."/>
            <person name="Haas B.J."/>
            <person name="Huang J.C."/>
            <person name="Janbon G."/>
            <person name="Jones S.J."/>
            <person name="Koo H.L."/>
            <person name="Krzywinski M.I."/>
            <person name="Kwon-Chung J.K."/>
            <person name="Lengeler K.B."/>
            <person name="Maiti R."/>
            <person name="Marra M.A."/>
            <person name="Marra R.E."/>
            <person name="Mathewson C.A."/>
            <person name="Mitchell T.G."/>
            <person name="Pertea M."/>
            <person name="Riggs F.R."/>
            <person name="Salzberg S.L."/>
            <person name="Schein J.E."/>
            <person name="Shvartsbeyn A."/>
            <person name="Shin H."/>
            <person name="Shumway M."/>
            <person name="Specht C.A."/>
            <person name="Suh B.B."/>
            <person name="Tenney A."/>
            <person name="Utterback T.R."/>
            <person name="Wickes B.L."/>
            <person name="Wortman J.R."/>
            <person name="Wye N.H."/>
            <person name="Kronstad J.W."/>
            <person name="Lodge J.K."/>
            <person name="Heitman J."/>
            <person name="Davis R.W."/>
            <person name="Fraser C.M."/>
            <person name="Hyman R.W."/>
        </authorList>
    </citation>
    <scope>NUCLEOTIDE SEQUENCE [LARGE SCALE GENOMIC DNA]</scope>
    <source>
        <strain evidence="10">JEC21 / ATCC MYA-565</strain>
    </source>
</reference>
<keyword evidence="4" id="KW-0963">Cytoplasm</keyword>
<dbReference type="OMA" id="IYLQNWA"/>
<dbReference type="VEuPathDB" id="FungiDB:CNE00500"/>
<feature type="compositionally biased region" description="Polar residues" evidence="7">
    <location>
        <begin position="244"/>
        <end position="257"/>
    </location>
</feature>
<dbReference type="InParanoid" id="Q5KHC7"/>
<feature type="compositionally biased region" description="Acidic residues" evidence="7">
    <location>
        <begin position="99"/>
        <end position="110"/>
    </location>
</feature>
<dbReference type="eggNOG" id="KOG0686">
    <property type="taxonomic scope" value="Eukaryota"/>
</dbReference>
<dbReference type="Proteomes" id="UP000002149">
    <property type="component" value="Chromosome 5"/>
</dbReference>
<evidence type="ECO:0000313" key="10">
    <source>
        <dbReference type="Proteomes" id="UP000002149"/>
    </source>
</evidence>
<dbReference type="Pfam" id="PF01399">
    <property type="entry name" value="PCI"/>
    <property type="match status" value="1"/>
</dbReference>
<keyword evidence="6" id="KW-0539">Nucleus</keyword>
<dbReference type="InterPro" id="IPR000717">
    <property type="entry name" value="PCI_dom"/>
</dbReference>
<dbReference type="AlphaFoldDB" id="Q5KHC7"/>
<dbReference type="STRING" id="214684.Q5KHC7"/>
<accession>Q5KHC7</accession>
<evidence type="ECO:0000256" key="7">
    <source>
        <dbReference type="SAM" id="MobiDB-lite"/>
    </source>
</evidence>
<dbReference type="PANTHER" id="PTHR14145:SF2">
    <property type="entry name" value="COP9 SIGNALOSOME COMPLEX SUBUNIT 1"/>
    <property type="match status" value="1"/>
</dbReference>
<dbReference type="RefSeq" id="XP_570755.1">
    <property type="nucleotide sequence ID" value="XM_570755.2"/>
</dbReference>
<dbReference type="PROSITE" id="PS50250">
    <property type="entry name" value="PCI"/>
    <property type="match status" value="1"/>
</dbReference>
<evidence type="ECO:0000256" key="6">
    <source>
        <dbReference type="ARBA" id="ARBA00023242"/>
    </source>
</evidence>
<evidence type="ECO:0000256" key="5">
    <source>
        <dbReference type="ARBA" id="ARBA00022790"/>
    </source>
</evidence>
<keyword evidence="10" id="KW-1185">Reference proteome</keyword>
<proteinExistence type="inferred from homology"/>
<dbReference type="InterPro" id="IPR045135">
    <property type="entry name" value="Rpn7_N"/>
</dbReference>